<evidence type="ECO:0008006" key="8">
    <source>
        <dbReference type="Google" id="ProtNLM"/>
    </source>
</evidence>
<comment type="caution">
    <text evidence="6">The sequence shown here is derived from an EMBL/GenBank/DDBJ whole genome shotgun (WGS) entry which is preliminary data.</text>
</comment>
<dbReference type="EMBL" id="PXYX01000130">
    <property type="protein sequence ID" value="PSR20814.1"/>
    <property type="molecule type" value="Genomic_DNA"/>
</dbReference>
<dbReference type="PANTHER" id="PTHR47547:SF1">
    <property type="entry name" value="ASPARTATE-PROTON SYMPORTER"/>
    <property type="match status" value="1"/>
</dbReference>
<dbReference type="AlphaFoldDB" id="A0A2T2WF05"/>
<dbReference type="Pfam" id="PF13520">
    <property type="entry name" value="AA_permease_2"/>
    <property type="match status" value="1"/>
</dbReference>
<protein>
    <recommendedName>
        <fullName evidence="8">Amino acid permease</fullName>
    </recommendedName>
</protein>
<keyword evidence="4 5" id="KW-0472">Membrane</keyword>
<evidence type="ECO:0000256" key="1">
    <source>
        <dbReference type="ARBA" id="ARBA00004141"/>
    </source>
</evidence>
<organism evidence="6 7">
    <name type="scientific">Sulfobacillus thermosulfidooxidans</name>
    <dbReference type="NCBI Taxonomy" id="28034"/>
    <lineage>
        <taxon>Bacteria</taxon>
        <taxon>Bacillati</taxon>
        <taxon>Bacillota</taxon>
        <taxon>Clostridia</taxon>
        <taxon>Eubacteriales</taxon>
        <taxon>Clostridiales Family XVII. Incertae Sedis</taxon>
        <taxon>Sulfobacillus</taxon>
    </lineage>
</organism>
<dbReference type="GO" id="GO:0022857">
    <property type="term" value="F:transmembrane transporter activity"/>
    <property type="evidence" value="ECO:0007669"/>
    <property type="project" value="InterPro"/>
</dbReference>
<comment type="subcellular location">
    <subcellularLocation>
        <location evidence="1">Membrane</location>
        <topology evidence="1">Multi-pass membrane protein</topology>
    </subcellularLocation>
</comment>
<keyword evidence="3 5" id="KW-1133">Transmembrane helix</keyword>
<evidence type="ECO:0000313" key="6">
    <source>
        <dbReference type="EMBL" id="PSR20814.1"/>
    </source>
</evidence>
<feature type="transmembrane region" description="Helical" evidence="5">
    <location>
        <begin position="23"/>
        <end position="51"/>
    </location>
</feature>
<keyword evidence="2 5" id="KW-0812">Transmembrane</keyword>
<sequence length="149" mass="15555">MKSDLDYANQAADSKQSGYKKELGFWTVVFLATGGILGPAVGFTPVSVLALAGPSGILSWIIAFLLIMAVAMAYVELGTMWPKAGGVAYYPAKSSGPIVGVMNAWGSFVGYALAVPSIVVAFVEYLSYWFPGLYKGGILTTTGIVSAIA</sequence>
<evidence type="ECO:0000313" key="7">
    <source>
        <dbReference type="Proteomes" id="UP000242705"/>
    </source>
</evidence>
<feature type="transmembrane region" description="Helical" evidence="5">
    <location>
        <begin position="57"/>
        <end position="77"/>
    </location>
</feature>
<dbReference type="PANTHER" id="PTHR47547">
    <property type="match status" value="1"/>
</dbReference>
<feature type="transmembrane region" description="Helical" evidence="5">
    <location>
        <begin position="98"/>
        <end position="123"/>
    </location>
</feature>
<evidence type="ECO:0000256" key="5">
    <source>
        <dbReference type="SAM" id="Phobius"/>
    </source>
</evidence>
<dbReference type="GO" id="GO:0016020">
    <property type="term" value="C:membrane"/>
    <property type="evidence" value="ECO:0007669"/>
    <property type="project" value="UniProtKB-SubCell"/>
</dbReference>
<gene>
    <name evidence="6" type="ORF">C7B47_17730</name>
</gene>
<dbReference type="Proteomes" id="UP000242705">
    <property type="component" value="Unassembled WGS sequence"/>
</dbReference>
<dbReference type="InterPro" id="IPR052962">
    <property type="entry name" value="AA_Transporter_AGT"/>
</dbReference>
<evidence type="ECO:0000256" key="3">
    <source>
        <dbReference type="ARBA" id="ARBA00022989"/>
    </source>
</evidence>
<proteinExistence type="predicted"/>
<reference evidence="6 7" key="1">
    <citation type="journal article" date="2014" name="BMC Genomics">
        <title>Comparison of environmental and isolate Sulfobacillus genomes reveals diverse carbon, sulfur, nitrogen, and hydrogen metabolisms.</title>
        <authorList>
            <person name="Justice N.B."/>
            <person name="Norman A."/>
            <person name="Brown C.T."/>
            <person name="Singh A."/>
            <person name="Thomas B.C."/>
            <person name="Banfield J.F."/>
        </authorList>
    </citation>
    <scope>NUCLEOTIDE SEQUENCE [LARGE SCALE GENOMIC DNA]</scope>
    <source>
        <strain evidence="6">AMDSBA5</strain>
    </source>
</reference>
<evidence type="ECO:0000256" key="4">
    <source>
        <dbReference type="ARBA" id="ARBA00023136"/>
    </source>
</evidence>
<dbReference type="InterPro" id="IPR002293">
    <property type="entry name" value="AA/rel_permease1"/>
</dbReference>
<accession>A0A2T2WF05</accession>
<name>A0A2T2WF05_SULTH</name>
<dbReference type="Gene3D" id="1.20.1740.10">
    <property type="entry name" value="Amino acid/polyamine transporter I"/>
    <property type="match status" value="1"/>
</dbReference>
<evidence type="ECO:0000256" key="2">
    <source>
        <dbReference type="ARBA" id="ARBA00022692"/>
    </source>
</evidence>